<dbReference type="PANTHER" id="PTHR32166:SF123">
    <property type="entry name" value="BED-TYPE DOMAIN-CONTAINING PROTEIN"/>
    <property type="match status" value="1"/>
</dbReference>
<dbReference type="GO" id="GO:0046983">
    <property type="term" value="F:protein dimerization activity"/>
    <property type="evidence" value="ECO:0007669"/>
    <property type="project" value="InterPro"/>
</dbReference>
<dbReference type="InterPro" id="IPR012337">
    <property type="entry name" value="RNaseH-like_sf"/>
</dbReference>
<organism evidence="3 4">
    <name type="scientific">Cuscuta europaea</name>
    <name type="common">European dodder</name>
    <dbReference type="NCBI Taxonomy" id="41803"/>
    <lineage>
        <taxon>Eukaryota</taxon>
        <taxon>Viridiplantae</taxon>
        <taxon>Streptophyta</taxon>
        <taxon>Embryophyta</taxon>
        <taxon>Tracheophyta</taxon>
        <taxon>Spermatophyta</taxon>
        <taxon>Magnoliopsida</taxon>
        <taxon>eudicotyledons</taxon>
        <taxon>Gunneridae</taxon>
        <taxon>Pentapetalae</taxon>
        <taxon>asterids</taxon>
        <taxon>lamiids</taxon>
        <taxon>Solanales</taxon>
        <taxon>Convolvulaceae</taxon>
        <taxon>Cuscuteae</taxon>
        <taxon>Cuscuta</taxon>
        <taxon>Cuscuta subgen. Cuscuta</taxon>
    </lineage>
</organism>
<accession>A0A9P0ZGQ2</accession>
<reference evidence="3" key="1">
    <citation type="submission" date="2022-07" db="EMBL/GenBank/DDBJ databases">
        <authorList>
            <person name="Macas J."/>
            <person name="Novak P."/>
            <person name="Neumann P."/>
        </authorList>
    </citation>
    <scope>NUCLEOTIDE SEQUENCE</scope>
</reference>
<dbReference type="InterPro" id="IPR007021">
    <property type="entry name" value="DUF659"/>
</dbReference>
<dbReference type="AlphaFoldDB" id="A0A9P0ZGQ2"/>
<evidence type="ECO:0000259" key="1">
    <source>
        <dbReference type="Pfam" id="PF04937"/>
    </source>
</evidence>
<evidence type="ECO:0000259" key="2">
    <source>
        <dbReference type="Pfam" id="PF05699"/>
    </source>
</evidence>
<dbReference type="Proteomes" id="UP001152484">
    <property type="component" value="Unassembled WGS sequence"/>
</dbReference>
<dbReference type="OrthoDB" id="1327491at2759"/>
<evidence type="ECO:0000313" key="3">
    <source>
        <dbReference type="EMBL" id="CAH9100629.1"/>
    </source>
</evidence>
<evidence type="ECO:0000313" key="4">
    <source>
        <dbReference type="Proteomes" id="UP001152484"/>
    </source>
</evidence>
<evidence type="ECO:0008006" key="5">
    <source>
        <dbReference type="Google" id="ProtNLM"/>
    </source>
</evidence>
<comment type="caution">
    <text evidence="3">The sequence shown here is derived from an EMBL/GenBank/DDBJ whole genome shotgun (WGS) entry which is preliminary data.</text>
</comment>
<sequence>MVVPQYVVQFISDNGSNFVSAGNMLVQKYTTMYKTGCAAHGIQLLLKGFYEQIPWMKSVVYDAKSIQAYMYRHTIVTALMRKATKGRELKKPCTSRFASNFLVVQSVVTLENELRFLVASSEWRDLSYSKSREAIAMTGLIQNNVFWSQARECLQAWESLVRVLRLVDGDGSTAGYLYQAMELAKVGLQKRSEKDRDKYGHMLTLFEVRRKDNITHLIHAFSASLNPLYMTSPDFKQTMEMKEGMFFLFEKVLKPDEKDLFTKQYRDYILKSSSLFNATTYSLMKTCHPRIWWEFCGDSVPALKKYVIRILSQPCSSSSCERNWSAFEAAQTKKRNRLNPDMLGMLVYCRMNIMMMQKTDEKMFRDADPVNLSKLTEWPDYEEEVETCSQFVDENGSVGISGSSFDDTSADNASLIHPASSLSEVCVTYVDDPDGFEDFTFDF</sequence>
<keyword evidence="4" id="KW-1185">Reference proteome</keyword>
<dbReference type="EMBL" id="CAMAPE010000038">
    <property type="protein sequence ID" value="CAH9100629.1"/>
    <property type="molecule type" value="Genomic_DNA"/>
</dbReference>
<dbReference type="Pfam" id="PF05699">
    <property type="entry name" value="Dimer_Tnp_hAT"/>
    <property type="match status" value="1"/>
</dbReference>
<protein>
    <recommendedName>
        <fullName evidence="5">HAT C-terminal dimerisation domain-containing protein</fullName>
    </recommendedName>
</protein>
<dbReference type="SUPFAM" id="SSF53098">
    <property type="entry name" value="Ribonuclease H-like"/>
    <property type="match status" value="1"/>
</dbReference>
<feature type="domain" description="HAT C-terminal dimerisation" evidence="2">
    <location>
        <begin position="286"/>
        <end position="352"/>
    </location>
</feature>
<dbReference type="InterPro" id="IPR008906">
    <property type="entry name" value="HATC_C_dom"/>
</dbReference>
<gene>
    <name evidence="3" type="ORF">CEURO_LOCUS15013</name>
</gene>
<name>A0A9P0ZGQ2_CUSEU</name>
<feature type="domain" description="DUF659" evidence="1">
    <location>
        <begin position="4"/>
        <end position="66"/>
    </location>
</feature>
<dbReference type="PANTHER" id="PTHR32166">
    <property type="entry name" value="OSJNBA0013A04.12 PROTEIN"/>
    <property type="match status" value="1"/>
</dbReference>
<dbReference type="Pfam" id="PF04937">
    <property type="entry name" value="DUF659"/>
    <property type="match status" value="1"/>
</dbReference>
<proteinExistence type="predicted"/>